<keyword evidence="4 7" id="KW-0808">Transferase</keyword>
<comment type="caution">
    <text evidence="7">The sequence shown here is derived from an EMBL/GenBank/DDBJ whole genome shotgun (WGS) entry which is preliminary data.</text>
</comment>
<name>A0A841I7L9_9DEIO</name>
<evidence type="ECO:0000256" key="4">
    <source>
        <dbReference type="ARBA" id="ARBA00022679"/>
    </source>
</evidence>
<accession>A0A841I7L9</accession>
<dbReference type="GO" id="GO:0005886">
    <property type="term" value="C:plasma membrane"/>
    <property type="evidence" value="ECO:0007669"/>
    <property type="project" value="UniProtKB-SubCell"/>
</dbReference>
<keyword evidence="5" id="KW-0472">Membrane</keyword>
<protein>
    <submittedName>
        <fullName evidence="7">Glycosyltransferase involved in cell wall biosynthesis</fullName>
    </submittedName>
</protein>
<keyword evidence="8" id="KW-1185">Reference proteome</keyword>
<dbReference type="InterPro" id="IPR029044">
    <property type="entry name" value="Nucleotide-diphossugar_trans"/>
</dbReference>
<proteinExistence type="predicted"/>
<keyword evidence="3" id="KW-0328">Glycosyltransferase</keyword>
<dbReference type="PANTHER" id="PTHR43646">
    <property type="entry name" value="GLYCOSYLTRANSFERASE"/>
    <property type="match status" value="1"/>
</dbReference>
<dbReference type="Proteomes" id="UP000569951">
    <property type="component" value="Unassembled WGS sequence"/>
</dbReference>
<evidence type="ECO:0000313" key="8">
    <source>
        <dbReference type="Proteomes" id="UP000569951"/>
    </source>
</evidence>
<reference evidence="7 8" key="1">
    <citation type="submission" date="2020-08" db="EMBL/GenBank/DDBJ databases">
        <title>Genomic Encyclopedia of Type Strains, Phase IV (KMG-IV): sequencing the most valuable type-strain genomes for metagenomic binning, comparative biology and taxonomic classification.</title>
        <authorList>
            <person name="Goeker M."/>
        </authorList>
    </citation>
    <scope>NUCLEOTIDE SEQUENCE [LARGE SCALE GENOMIC DNA]</scope>
    <source>
        <strain evidence="7 8">DSM 21458</strain>
    </source>
</reference>
<dbReference type="EMBL" id="JACHHG010000015">
    <property type="protein sequence ID" value="MBB6099805.1"/>
    <property type="molecule type" value="Genomic_DNA"/>
</dbReference>
<comment type="subcellular location">
    <subcellularLocation>
        <location evidence="1">Cell membrane</location>
    </subcellularLocation>
</comment>
<dbReference type="GO" id="GO:0016757">
    <property type="term" value="F:glycosyltransferase activity"/>
    <property type="evidence" value="ECO:0007669"/>
    <property type="project" value="UniProtKB-KW"/>
</dbReference>
<evidence type="ECO:0000256" key="1">
    <source>
        <dbReference type="ARBA" id="ARBA00004236"/>
    </source>
</evidence>
<evidence type="ECO:0000313" key="7">
    <source>
        <dbReference type="EMBL" id="MBB6099805.1"/>
    </source>
</evidence>
<organism evidence="7 8">
    <name type="scientific">Deinobacterium chartae</name>
    <dbReference type="NCBI Taxonomy" id="521158"/>
    <lineage>
        <taxon>Bacteria</taxon>
        <taxon>Thermotogati</taxon>
        <taxon>Deinococcota</taxon>
        <taxon>Deinococci</taxon>
        <taxon>Deinococcales</taxon>
        <taxon>Deinococcaceae</taxon>
        <taxon>Deinobacterium</taxon>
    </lineage>
</organism>
<feature type="domain" description="Glycosyltransferase 2-like" evidence="6">
    <location>
        <begin position="8"/>
        <end position="100"/>
    </location>
</feature>
<dbReference type="AlphaFoldDB" id="A0A841I7L9"/>
<evidence type="ECO:0000259" key="6">
    <source>
        <dbReference type="Pfam" id="PF00535"/>
    </source>
</evidence>
<evidence type="ECO:0000256" key="5">
    <source>
        <dbReference type="ARBA" id="ARBA00023136"/>
    </source>
</evidence>
<dbReference type="SUPFAM" id="SSF53448">
    <property type="entry name" value="Nucleotide-diphospho-sugar transferases"/>
    <property type="match status" value="1"/>
</dbReference>
<dbReference type="Gene3D" id="3.90.550.10">
    <property type="entry name" value="Spore Coat Polysaccharide Biosynthesis Protein SpsA, Chain A"/>
    <property type="match status" value="1"/>
</dbReference>
<dbReference type="CDD" id="cd00761">
    <property type="entry name" value="Glyco_tranf_GTA_type"/>
    <property type="match status" value="1"/>
</dbReference>
<gene>
    <name evidence="7" type="ORF">HNR42_003263</name>
</gene>
<evidence type="ECO:0000256" key="2">
    <source>
        <dbReference type="ARBA" id="ARBA00022475"/>
    </source>
</evidence>
<dbReference type="RefSeq" id="WP_183988541.1">
    <property type="nucleotide sequence ID" value="NZ_JACHHG010000015.1"/>
</dbReference>
<dbReference type="Pfam" id="PF00535">
    <property type="entry name" value="Glycos_transf_2"/>
    <property type="match status" value="1"/>
</dbReference>
<dbReference type="PANTHER" id="PTHR43646:SF2">
    <property type="entry name" value="GLYCOSYLTRANSFERASE 2-LIKE DOMAIN-CONTAINING PROTEIN"/>
    <property type="match status" value="1"/>
</dbReference>
<sequence>MPARPGFSVVIPARNEERYLYATLEAIGRQARRPDEVIVVDSASTDRTAALARAWGARVVRCDTPGVALARQKGLEAARYRWVATTDADSRPETGWLAAFEAAAPGTVGLYGSLALCDRGRPLEVGSERAYRAFLRVMNWLDRPNLAGANMAFNRQVALEVGGYGTAEAGEDVTLGRALHAVGVVAFVPGARVLTSARRLEGGLGRFLGQQARNLMGRPAGYFTQSRRTTRS</sequence>
<dbReference type="InterPro" id="IPR001173">
    <property type="entry name" value="Glyco_trans_2-like"/>
</dbReference>
<keyword evidence="2" id="KW-1003">Cell membrane</keyword>
<evidence type="ECO:0000256" key="3">
    <source>
        <dbReference type="ARBA" id="ARBA00022676"/>
    </source>
</evidence>